<evidence type="ECO:0000256" key="1">
    <source>
        <dbReference type="ARBA" id="ARBA00004370"/>
    </source>
</evidence>
<dbReference type="PANTHER" id="PTHR12815">
    <property type="entry name" value="SORTING AND ASSEMBLY MACHINERY SAMM50 PROTEIN FAMILY MEMBER"/>
    <property type="match status" value="1"/>
</dbReference>
<dbReference type="PROSITE" id="PS51257">
    <property type="entry name" value="PROKAR_LIPOPROTEIN"/>
    <property type="match status" value="1"/>
</dbReference>
<dbReference type="InterPro" id="IPR039910">
    <property type="entry name" value="D15-like"/>
</dbReference>
<evidence type="ECO:0000256" key="2">
    <source>
        <dbReference type="ARBA" id="ARBA00022692"/>
    </source>
</evidence>
<name>A0A1I1R1D3_9FLAO</name>
<dbReference type="RefSeq" id="WP_091493902.1">
    <property type="nucleotide sequence ID" value="NZ_FOMH01000006.1"/>
</dbReference>
<dbReference type="InterPro" id="IPR000184">
    <property type="entry name" value="Bac_surfAg_D15"/>
</dbReference>
<dbReference type="Proteomes" id="UP000199672">
    <property type="component" value="Unassembled WGS sequence"/>
</dbReference>
<sequence length="857" mass="97383">MKNNSTKIIAFLLIAILICACNAVKRVPDGKNLLVKNNILVNGKSTNDEVAANQMYQKPNGKLLGYKLRLNLYNLANLNPDSTYQAKFKNNPGKYERMSKIFSAKQVDRLGQSFYYKGIHEFLKNTGEPPVIIDTAKTKKSLLRLKYYYFNNGFFNVQTGYTIDTVGKKRAAINYNITTGPAYKLDTISTKILTPALDSLYKNNNEPSLLKSGNQYKTTDFEEEKNRITTYFRNHGAYYFQPTYVTFDIDTIGKKNQANVTLNITNNVIQGRDSSRTEPFKLYTISDVNIYTDYSAANAKKKPTDSTTYNNFNLYSYKTLKYKPRAITDAIFITKGSTFADFRTTLSSRYLNNLKIFNYPSIQYEVDKRDSTAQSLIANVYLTPRKKYSFGATFDVTHSNIQDFGIGASISETIRNVFNRAETLEISARLNIGSSRDMANPNNNFFNVSEYGLDMKLNFPRILFPFGTEKIIPKSMIPYTSITSGFSKQRNIGLDKENFTGGISYNWTPKRHNTAKFELLNAQFVRNLNPDNYFRVYTSSYDDLNNIGKDYNTTATNWGDTPEQQAEKNLTIPKGTTGFTNDVLTGGTALTPDNSQYQEVASIEERRIRLTENDFILATSYSFTKTTKKDLADNNFYQFRTKIESAGSLLSAISAIGNLPKNSRGNYEIFNLEYSEYIKTEFDYIKHWDFGKEKVLAVRSFFGIAIPFGNSNYIPFSRSYYGGGSNDNRAWQPYALGPGSTNAVNDFNEANMKIAASIEYRFKVFGDVKGALFADAGNIWNVLDNVVDPKAKFDNLNDLEEIALGTGFGLRYDLSFFVIRLDLGFKTYNPAHQKGDRWFKEYNFGHSVLNFGINYPF</sequence>
<dbReference type="STRING" id="739143.SAMN05216297_106204"/>
<gene>
    <name evidence="8" type="ORF">SAMN05216297_106204</name>
</gene>
<keyword evidence="3 6" id="KW-0732">Signal</keyword>
<keyword evidence="5" id="KW-0998">Cell outer membrane</keyword>
<evidence type="ECO:0000259" key="7">
    <source>
        <dbReference type="Pfam" id="PF01103"/>
    </source>
</evidence>
<keyword evidence="2" id="KW-0812">Transmembrane</keyword>
<feature type="domain" description="Bacterial surface antigen (D15)" evidence="7">
    <location>
        <begin position="613"/>
        <end position="846"/>
    </location>
</feature>
<organism evidence="8 9">
    <name type="scientific">Flavobacterium phragmitis</name>
    <dbReference type="NCBI Taxonomy" id="739143"/>
    <lineage>
        <taxon>Bacteria</taxon>
        <taxon>Pseudomonadati</taxon>
        <taxon>Bacteroidota</taxon>
        <taxon>Flavobacteriia</taxon>
        <taxon>Flavobacteriales</taxon>
        <taxon>Flavobacteriaceae</taxon>
        <taxon>Flavobacterium</taxon>
    </lineage>
</organism>
<keyword evidence="9" id="KW-1185">Reference proteome</keyword>
<evidence type="ECO:0000256" key="5">
    <source>
        <dbReference type="ARBA" id="ARBA00023237"/>
    </source>
</evidence>
<feature type="chain" id="PRO_5011509592" evidence="6">
    <location>
        <begin position="24"/>
        <end position="857"/>
    </location>
</feature>
<dbReference type="Pfam" id="PF01103">
    <property type="entry name" value="Omp85"/>
    <property type="match status" value="1"/>
</dbReference>
<dbReference type="OrthoDB" id="9814535at2"/>
<dbReference type="PANTHER" id="PTHR12815:SF47">
    <property type="entry name" value="TRANSLOCATION AND ASSEMBLY MODULE SUBUNIT TAMA"/>
    <property type="match status" value="1"/>
</dbReference>
<evidence type="ECO:0000256" key="4">
    <source>
        <dbReference type="ARBA" id="ARBA00023136"/>
    </source>
</evidence>
<dbReference type="AlphaFoldDB" id="A0A1I1R1D3"/>
<keyword evidence="4" id="KW-0472">Membrane</keyword>
<dbReference type="EMBL" id="FOMH01000006">
    <property type="protein sequence ID" value="SFD28184.1"/>
    <property type="molecule type" value="Genomic_DNA"/>
</dbReference>
<evidence type="ECO:0000256" key="6">
    <source>
        <dbReference type="SAM" id="SignalP"/>
    </source>
</evidence>
<proteinExistence type="predicted"/>
<evidence type="ECO:0000313" key="8">
    <source>
        <dbReference type="EMBL" id="SFD28184.1"/>
    </source>
</evidence>
<comment type="subcellular location">
    <subcellularLocation>
        <location evidence="1">Membrane</location>
    </subcellularLocation>
</comment>
<feature type="signal peptide" evidence="6">
    <location>
        <begin position="1"/>
        <end position="23"/>
    </location>
</feature>
<dbReference type="Gene3D" id="2.40.160.50">
    <property type="entry name" value="membrane protein fhac: a member of the omp85/tpsb transporter family"/>
    <property type="match status" value="1"/>
</dbReference>
<evidence type="ECO:0000256" key="3">
    <source>
        <dbReference type="ARBA" id="ARBA00022729"/>
    </source>
</evidence>
<reference evidence="9" key="1">
    <citation type="submission" date="2016-10" db="EMBL/GenBank/DDBJ databases">
        <authorList>
            <person name="Varghese N."/>
            <person name="Submissions S."/>
        </authorList>
    </citation>
    <scope>NUCLEOTIDE SEQUENCE [LARGE SCALE GENOMIC DNA]</scope>
    <source>
        <strain evidence="9">CGMCC 1.10370</strain>
    </source>
</reference>
<dbReference type="GO" id="GO:0019867">
    <property type="term" value="C:outer membrane"/>
    <property type="evidence" value="ECO:0007669"/>
    <property type="project" value="InterPro"/>
</dbReference>
<accession>A0A1I1R1D3</accession>
<evidence type="ECO:0000313" key="9">
    <source>
        <dbReference type="Proteomes" id="UP000199672"/>
    </source>
</evidence>
<protein>
    <submittedName>
        <fullName evidence="8">Surface antigen</fullName>
    </submittedName>
</protein>